<keyword evidence="2" id="KW-0808">Transferase</keyword>
<dbReference type="GO" id="GO:0005634">
    <property type="term" value="C:nucleus"/>
    <property type="evidence" value="ECO:0007669"/>
    <property type="project" value="TreeGrafter"/>
</dbReference>
<dbReference type="Pfam" id="PF00069">
    <property type="entry name" value="Pkinase"/>
    <property type="match status" value="1"/>
</dbReference>
<dbReference type="Gene3D" id="1.10.510.10">
    <property type="entry name" value="Transferase(Phosphotransferase) domain 1"/>
    <property type="match status" value="1"/>
</dbReference>
<dbReference type="InterPro" id="IPR008271">
    <property type="entry name" value="Ser/Thr_kinase_AS"/>
</dbReference>
<feature type="binding site" evidence="6">
    <location>
        <position position="287"/>
    </location>
    <ligand>
        <name>ATP</name>
        <dbReference type="ChEBI" id="CHEBI:30616"/>
    </ligand>
</feature>
<dbReference type="PANTHER" id="PTHR45646:SF11">
    <property type="entry name" value="SERINE_THREONINE-PROTEIN KINASE DOA"/>
    <property type="match status" value="1"/>
</dbReference>
<feature type="region of interest" description="Disordered" evidence="7">
    <location>
        <begin position="1"/>
        <end position="83"/>
    </location>
</feature>
<dbReference type="PROSITE" id="PS00108">
    <property type="entry name" value="PROTEIN_KINASE_ST"/>
    <property type="match status" value="1"/>
</dbReference>
<dbReference type="InterPro" id="IPR017441">
    <property type="entry name" value="Protein_kinase_ATP_BS"/>
</dbReference>
<feature type="compositionally biased region" description="Gly residues" evidence="7">
    <location>
        <begin position="140"/>
        <end position="151"/>
    </location>
</feature>
<feature type="compositionally biased region" description="Low complexity" evidence="7">
    <location>
        <begin position="26"/>
        <end position="42"/>
    </location>
</feature>
<dbReference type="CDD" id="cd14134">
    <property type="entry name" value="PKc_CLK"/>
    <property type="match status" value="1"/>
</dbReference>
<dbReference type="PROSITE" id="PS00107">
    <property type="entry name" value="PROTEIN_KINASE_ATP"/>
    <property type="match status" value="1"/>
</dbReference>
<dbReference type="InterPro" id="IPR011009">
    <property type="entry name" value="Kinase-like_dom_sf"/>
</dbReference>
<evidence type="ECO:0000256" key="6">
    <source>
        <dbReference type="PROSITE-ProRule" id="PRU10141"/>
    </source>
</evidence>
<name>A0A0F7SR72_PHARH</name>
<evidence type="ECO:0000313" key="9">
    <source>
        <dbReference type="EMBL" id="CED82568.1"/>
    </source>
</evidence>
<feature type="compositionally biased region" description="Low complexity" evidence="7">
    <location>
        <begin position="152"/>
        <end position="167"/>
    </location>
</feature>
<keyword evidence="1" id="KW-0723">Serine/threonine-protein kinase</keyword>
<dbReference type="InterPro" id="IPR051175">
    <property type="entry name" value="CLK_kinases"/>
</dbReference>
<dbReference type="AlphaFoldDB" id="A0A0F7SR72"/>
<dbReference type="Gene3D" id="3.30.200.20">
    <property type="entry name" value="Phosphorylase Kinase, domain 1"/>
    <property type="match status" value="1"/>
</dbReference>
<keyword evidence="4 9" id="KW-0418">Kinase</keyword>
<protein>
    <submittedName>
        <fullName evidence="9">Cmgc clk protein kinase</fullName>
    </submittedName>
</protein>
<feature type="compositionally biased region" description="Low complexity" evidence="7">
    <location>
        <begin position="118"/>
        <end position="127"/>
    </location>
</feature>
<evidence type="ECO:0000259" key="8">
    <source>
        <dbReference type="PROSITE" id="PS50011"/>
    </source>
</evidence>
<evidence type="ECO:0000256" key="2">
    <source>
        <dbReference type="ARBA" id="ARBA00022679"/>
    </source>
</evidence>
<accession>A0A0F7SR72</accession>
<dbReference type="InterPro" id="IPR000719">
    <property type="entry name" value="Prot_kinase_dom"/>
</dbReference>
<evidence type="ECO:0000256" key="3">
    <source>
        <dbReference type="ARBA" id="ARBA00022741"/>
    </source>
</evidence>
<dbReference type="SUPFAM" id="SSF56112">
    <property type="entry name" value="Protein kinase-like (PK-like)"/>
    <property type="match status" value="1"/>
</dbReference>
<proteinExistence type="predicted"/>
<keyword evidence="3 6" id="KW-0547">Nucleotide-binding</keyword>
<evidence type="ECO:0000256" key="7">
    <source>
        <dbReference type="SAM" id="MobiDB-lite"/>
    </source>
</evidence>
<evidence type="ECO:0000256" key="1">
    <source>
        <dbReference type="ARBA" id="ARBA00022527"/>
    </source>
</evidence>
<dbReference type="SMART" id="SM00220">
    <property type="entry name" value="S_TKc"/>
    <property type="match status" value="1"/>
</dbReference>
<reference evidence="9" key="1">
    <citation type="submission" date="2014-08" db="EMBL/GenBank/DDBJ databases">
        <authorList>
            <person name="Sharma Rahul"/>
            <person name="Thines Marco"/>
        </authorList>
    </citation>
    <scope>NUCLEOTIDE SEQUENCE</scope>
</reference>
<sequence>MPRAQTSGSTTTATLPQTRSRRQIPPSSSNLSSATNLAPSSSRNQLLPPHPDSDPNVPSSRTIRPLAGVLPTGGSSSSSSLTTPVSFKVEAHKLPSGQIADVIVLDDSPSPAPPPLPSSSSTSSSVSKRLKPMSSSATTGSGGGSVGGAGYAVGDTNSSSKFGHSSSKAQGSYSGEVYATNGGTGRKRKADEGLPVGIGSGKVSKITNGYTDHKSTHASTSSSSSSHRQHTQPLLPPCDDAEGHYIVHIHAVIADRYRIEKKLGEGTFGKVVQACDIRRPERKYAIKIIRAVQKYRDASKIEIRVLNELKNGDRTNEHKCIHLLESFDFRNHVCLVFELLGSSVFDFLKENSFQPFPMRHIQDFARQLLASVSYLHALGLVHTDLKPENILLADSSSRMITSNKGTRRLLLNNTDIRLIDFGSATFEREYHSNVVSTRHYRAPEIILGLGWSYPCDMFSIGCILVEFCTGEALFQTHGNLEHLAMMEIVIGKMSPDFLKKAIRSKPEFFVKNRLDYPNSSTDQSSKTFIKGMKSIERIIDSRASPRIAKPFCDLIKRLLHFDPKQRLDVRSALHHPFFSLQLPLE</sequence>
<organism evidence="9">
    <name type="scientific">Phaffia rhodozyma</name>
    <name type="common">Yeast</name>
    <name type="synonym">Xanthophyllomyces dendrorhous</name>
    <dbReference type="NCBI Taxonomy" id="264483"/>
    <lineage>
        <taxon>Eukaryota</taxon>
        <taxon>Fungi</taxon>
        <taxon>Dikarya</taxon>
        <taxon>Basidiomycota</taxon>
        <taxon>Agaricomycotina</taxon>
        <taxon>Tremellomycetes</taxon>
        <taxon>Cystofilobasidiales</taxon>
        <taxon>Mrakiaceae</taxon>
        <taxon>Phaffia</taxon>
    </lineage>
</organism>
<dbReference type="GO" id="GO:0043484">
    <property type="term" value="P:regulation of RNA splicing"/>
    <property type="evidence" value="ECO:0007669"/>
    <property type="project" value="TreeGrafter"/>
</dbReference>
<dbReference type="GO" id="GO:0005524">
    <property type="term" value="F:ATP binding"/>
    <property type="evidence" value="ECO:0007669"/>
    <property type="project" value="UniProtKB-UniRule"/>
</dbReference>
<feature type="compositionally biased region" description="Low complexity" evidence="7">
    <location>
        <begin position="68"/>
        <end position="83"/>
    </location>
</feature>
<evidence type="ECO:0000256" key="5">
    <source>
        <dbReference type="ARBA" id="ARBA00022840"/>
    </source>
</evidence>
<dbReference type="PROSITE" id="PS50011">
    <property type="entry name" value="PROTEIN_KINASE_DOM"/>
    <property type="match status" value="1"/>
</dbReference>
<keyword evidence="5 6" id="KW-0067">ATP-binding</keyword>
<evidence type="ECO:0000256" key="4">
    <source>
        <dbReference type="ARBA" id="ARBA00022777"/>
    </source>
</evidence>
<dbReference type="PANTHER" id="PTHR45646">
    <property type="entry name" value="SERINE/THREONINE-PROTEIN KINASE DOA-RELATED"/>
    <property type="match status" value="1"/>
</dbReference>
<feature type="region of interest" description="Disordered" evidence="7">
    <location>
        <begin position="104"/>
        <end position="237"/>
    </location>
</feature>
<feature type="compositionally biased region" description="Polar residues" evidence="7">
    <location>
        <begin position="1"/>
        <end position="18"/>
    </location>
</feature>
<dbReference type="GO" id="GO:0004674">
    <property type="term" value="F:protein serine/threonine kinase activity"/>
    <property type="evidence" value="ECO:0007669"/>
    <property type="project" value="UniProtKB-KW"/>
</dbReference>
<feature type="compositionally biased region" description="Low complexity" evidence="7">
    <location>
        <begin position="217"/>
        <end position="226"/>
    </location>
</feature>
<feature type="domain" description="Protein kinase" evidence="8">
    <location>
        <begin position="257"/>
        <end position="578"/>
    </location>
</feature>
<dbReference type="EMBL" id="LN483124">
    <property type="protein sequence ID" value="CED82568.1"/>
    <property type="molecule type" value="Genomic_DNA"/>
</dbReference>